<comment type="caution">
    <text evidence="1">The sequence shown here is derived from an EMBL/GenBank/DDBJ whole genome shotgun (WGS) entry which is preliminary data.</text>
</comment>
<sequence>MINYQGVARNTQGSPISNKVVYLYISILKDSPTGIVEYKEKHQVTTNSMGLFSLGIGAGTVQTGQFSSITWATGKKFAKVELSTDNINFLLMGTQQLLSVPYALYSGLPWATNGSNVYYNRGNIAIGTTSPLNATLQVNSTNTASSYAQLRITGYKPRIDLDYAGKTRWRLASLDNTHFAIENQTLNTQPFFLTTDGKVGLGTSQPVTKLHLNNGNILLTGGQDKYIFFGDTFPISGQTEAEKQAKGLMGRFIKNTIGSDELLFNGAHLTFHTYEAFPGFEGYIRYFYNTTNNISINMRSTRIGLGSTDPKAAIHIASGDVYLEDATKGVIMKSPDGSCWKMTVSNGGTPVFSKIVCP</sequence>
<reference evidence="1" key="1">
    <citation type="submission" date="2023-07" db="EMBL/GenBank/DDBJ databases">
        <title>The genome sequence of Rhodocytophaga aerolata KACC 12507.</title>
        <authorList>
            <person name="Zhang X."/>
        </authorList>
    </citation>
    <scope>NUCLEOTIDE SEQUENCE</scope>
    <source>
        <strain evidence="1">KACC 12507</strain>
    </source>
</reference>
<dbReference type="Proteomes" id="UP001168528">
    <property type="component" value="Unassembled WGS sequence"/>
</dbReference>
<keyword evidence="2" id="KW-1185">Reference proteome</keyword>
<name>A0ABT8R6L0_9BACT</name>
<dbReference type="EMBL" id="JAUKPO010000003">
    <property type="protein sequence ID" value="MDO1446320.1"/>
    <property type="molecule type" value="Genomic_DNA"/>
</dbReference>
<accession>A0ABT8R6L0</accession>
<evidence type="ECO:0000313" key="1">
    <source>
        <dbReference type="EMBL" id="MDO1446320.1"/>
    </source>
</evidence>
<evidence type="ECO:0000313" key="2">
    <source>
        <dbReference type="Proteomes" id="UP001168528"/>
    </source>
</evidence>
<organism evidence="1 2">
    <name type="scientific">Rhodocytophaga aerolata</name>
    <dbReference type="NCBI Taxonomy" id="455078"/>
    <lineage>
        <taxon>Bacteria</taxon>
        <taxon>Pseudomonadati</taxon>
        <taxon>Bacteroidota</taxon>
        <taxon>Cytophagia</taxon>
        <taxon>Cytophagales</taxon>
        <taxon>Rhodocytophagaceae</taxon>
        <taxon>Rhodocytophaga</taxon>
    </lineage>
</organism>
<proteinExistence type="predicted"/>
<protein>
    <submittedName>
        <fullName evidence="1">Uncharacterized protein</fullName>
    </submittedName>
</protein>
<dbReference type="RefSeq" id="WP_302037115.1">
    <property type="nucleotide sequence ID" value="NZ_JAUKPO010000003.1"/>
</dbReference>
<gene>
    <name evidence="1" type="ORF">Q0590_08665</name>
</gene>